<protein>
    <submittedName>
        <fullName evidence="6">FAD-binding oxidoreductase</fullName>
    </submittedName>
</protein>
<dbReference type="InterPro" id="IPR004113">
    <property type="entry name" value="FAD-bd_oxidored_4_C"/>
</dbReference>
<dbReference type="SUPFAM" id="SSF55103">
    <property type="entry name" value="FAD-linked oxidases, C-terminal domain"/>
    <property type="match status" value="1"/>
</dbReference>
<dbReference type="Gene3D" id="1.10.45.10">
    <property type="entry name" value="Vanillyl-alcohol Oxidase, Chain A, domain 4"/>
    <property type="match status" value="1"/>
</dbReference>
<dbReference type="InterPro" id="IPR016171">
    <property type="entry name" value="Vanillyl_alc_oxidase_C-sub2"/>
</dbReference>
<dbReference type="Pfam" id="PF02913">
    <property type="entry name" value="FAD-oxidase_C"/>
    <property type="match status" value="1"/>
</dbReference>
<dbReference type="Gene3D" id="3.30.465.10">
    <property type="match status" value="1"/>
</dbReference>
<dbReference type="Gene3D" id="3.30.43.10">
    <property type="entry name" value="Uridine Diphospho-n-acetylenolpyruvylglucosamine Reductase, domain 2"/>
    <property type="match status" value="1"/>
</dbReference>
<keyword evidence="2" id="KW-0285">Flavoprotein</keyword>
<gene>
    <name evidence="6" type="ORF">GCM10023081_25740</name>
</gene>
<accession>A0ABP7CFZ3</accession>
<dbReference type="InterPro" id="IPR016167">
    <property type="entry name" value="FAD-bd_PCMH_sub1"/>
</dbReference>
<proteinExistence type="predicted"/>
<dbReference type="InterPro" id="IPR016166">
    <property type="entry name" value="FAD-bd_PCMH"/>
</dbReference>
<dbReference type="SUPFAM" id="SSF56176">
    <property type="entry name" value="FAD-binding/transporter-associated domain-like"/>
    <property type="match status" value="1"/>
</dbReference>
<dbReference type="InterPro" id="IPR016169">
    <property type="entry name" value="FAD-bd_PCMH_sub2"/>
</dbReference>
<keyword evidence="3" id="KW-0274">FAD</keyword>
<evidence type="ECO:0000256" key="4">
    <source>
        <dbReference type="ARBA" id="ARBA00023002"/>
    </source>
</evidence>
<evidence type="ECO:0000259" key="5">
    <source>
        <dbReference type="PROSITE" id="PS51387"/>
    </source>
</evidence>
<comment type="cofactor">
    <cofactor evidence="1">
        <name>FAD</name>
        <dbReference type="ChEBI" id="CHEBI:57692"/>
    </cofactor>
</comment>
<keyword evidence="4" id="KW-0560">Oxidoreductase</keyword>
<evidence type="ECO:0000256" key="1">
    <source>
        <dbReference type="ARBA" id="ARBA00001974"/>
    </source>
</evidence>
<comment type="caution">
    <text evidence="6">The sequence shown here is derived from an EMBL/GenBank/DDBJ whole genome shotgun (WGS) entry which is preliminary data.</text>
</comment>
<evidence type="ECO:0000256" key="3">
    <source>
        <dbReference type="ARBA" id="ARBA00022827"/>
    </source>
</evidence>
<sequence>MLAELREAVGEEWVFVEENERDQFRDPYWHHNDRRYDSQAVVQPRTTEEVQRIVALANTYGVPIWTSSQGRNNGYGGPSPRVKGSILLNLRRMSRVLEINRELAYAVVEPGVRWLDLHQALEESGNGDLMVSVPDLGWGSVIGNSLDNGFTYLPQAADFGAPCGMEVVLADGELLRTGMGAIPDNKSWHLYKRGLGPVLDPLFMQSNFGVVTRMGVWLMRRPEAYAPLFLTVPRDEQLETAIDTLRDLRMDGVIRGLPVIQNTLTLASHFPEILGKFQGAAGTMPDGDIQKLADETGVGRWGMRTALWGDRPVVEHQLRRIREAWAAVTGGEVRSERIYARDEWGEITEFVEKVQAGIPSLDMLEAIPENMGHIGFSPVVPLVGNDVREVVDLLEEIVTTRSGTNFAAGIIPINERACVIVSGVNFDVTDEEEVQRAYQIAKEMVLEAGKRGYGEYRAHIDFMDLAAEQYSFNGHAYRRFVQGIKDAVDPKGILSPGRHGIWPSSMRPAE</sequence>
<dbReference type="Proteomes" id="UP001500752">
    <property type="component" value="Unassembled WGS sequence"/>
</dbReference>
<reference evidence="7" key="1">
    <citation type="journal article" date="2019" name="Int. J. Syst. Evol. Microbiol.">
        <title>The Global Catalogue of Microorganisms (GCM) 10K type strain sequencing project: providing services to taxonomists for standard genome sequencing and annotation.</title>
        <authorList>
            <consortium name="The Broad Institute Genomics Platform"/>
            <consortium name="The Broad Institute Genome Sequencing Center for Infectious Disease"/>
            <person name="Wu L."/>
            <person name="Ma J."/>
        </authorList>
    </citation>
    <scope>NUCLEOTIDE SEQUENCE [LARGE SCALE GENOMIC DNA]</scope>
    <source>
        <strain evidence="7">JCM 30742</strain>
    </source>
</reference>
<dbReference type="PANTHER" id="PTHR11748:SF114">
    <property type="entry name" value="ARYL-ALCOHOL OXIDASE VANILLYL-ALCOHOL OXIDASE (AFU_ORTHOLOGUE AFUA_3G09500)-RELATED"/>
    <property type="match status" value="1"/>
</dbReference>
<dbReference type="PROSITE" id="PS51387">
    <property type="entry name" value="FAD_PCMH"/>
    <property type="match status" value="1"/>
</dbReference>
<dbReference type="Pfam" id="PF01565">
    <property type="entry name" value="FAD_binding_4"/>
    <property type="match status" value="1"/>
</dbReference>
<dbReference type="Gene3D" id="3.40.462.10">
    <property type="entry name" value="FAD-linked oxidases, C-terminal domain"/>
    <property type="match status" value="1"/>
</dbReference>
<dbReference type="InterPro" id="IPR016164">
    <property type="entry name" value="FAD-linked_Oxase-like_C"/>
</dbReference>
<dbReference type="InterPro" id="IPR006094">
    <property type="entry name" value="Oxid_FAD_bind_N"/>
</dbReference>
<organism evidence="6 7">
    <name type="scientific">Arthrobacter ginkgonis</name>
    <dbReference type="NCBI Taxonomy" id="1630594"/>
    <lineage>
        <taxon>Bacteria</taxon>
        <taxon>Bacillati</taxon>
        <taxon>Actinomycetota</taxon>
        <taxon>Actinomycetes</taxon>
        <taxon>Micrococcales</taxon>
        <taxon>Micrococcaceae</taxon>
        <taxon>Arthrobacter</taxon>
    </lineage>
</organism>
<dbReference type="PANTHER" id="PTHR11748">
    <property type="entry name" value="D-LACTATE DEHYDROGENASE"/>
    <property type="match status" value="1"/>
</dbReference>
<evidence type="ECO:0000313" key="7">
    <source>
        <dbReference type="Proteomes" id="UP001500752"/>
    </source>
</evidence>
<dbReference type="InterPro" id="IPR036318">
    <property type="entry name" value="FAD-bd_PCMH-like_sf"/>
</dbReference>
<evidence type="ECO:0000256" key="2">
    <source>
        <dbReference type="ARBA" id="ARBA00022630"/>
    </source>
</evidence>
<dbReference type="InterPro" id="IPR016170">
    <property type="entry name" value="Cytok_DH_C_sf"/>
</dbReference>
<dbReference type="EMBL" id="BAABEO010000017">
    <property type="protein sequence ID" value="GAA3687221.1"/>
    <property type="molecule type" value="Genomic_DNA"/>
</dbReference>
<evidence type="ECO:0000313" key="6">
    <source>
        <dbReference type="EMBL" id="GAA3687221.1"/>
    </source>
</evidence>
<keyword evidence="7" id="KW-1185">Reference proteome</keyword>
<feature type="domain" description="FAD-binding PCMH-type" evidence="5">
    <location>
        <begin position="34"/>
        <end position="221"/>
    </location>
</feature>
<name>A0ABP7CFZ3_9MICC</name>